<comment type="caution">
    <text evidence="2">The sequence shown here is derived from an EMBL/GenBank/DDBJ whole genome shotgun (WGS) entry which is preliminary data.</text>
</comment>
<accession>A0A242A468</accession>
<proteinExistence type="predicted"/>
<keyword evidence="1" id="KW-0472">Membrane</keyword>
<dbReference type="EMBL" id="NGKU01000001">
    <property type="protein sequence ID" value="OTN75838.1"/>
    <property type="molecule type" value="Genomic_DNA"/>
</dbReference>
<sequence length="58" mass="6658">MAKDPWYKQKKVYIPITIVLGVLGIAPSLVSLFGVSIDDELNPDYYTDPDQELFRKKK</sequence>
<keyword evidence="3" id="KW-1185">Reference proteome</keyword>
<evidence type="ECO:0000313" key="3">
    <source>
        <dbReference type="Proteomes" id="UP000195043"/>
    </source>
</evidence>
<reference evidence="2 3" key="1">
    <citation type="submission" date="2017-05" db="EMBL/GenBank/DDBJ databases">
        <title>The Genome Sequence of Enterococcus sp. 8G7_MSG3316.</title>
        <authorList>
            <consortium name="The Broad Institute Genomics Platform"/>
            <consortium name="The Broad Institute Genomic Center for Infectious Diseases"/>
            <person name="Earl A."/>
            <person name="Manson A."/>
            <person name="Schwartman J."/>
            <person name="Gilmore M."/>
            <person name="Abouelleil A."/>
            <person name="Cao P."/>
            <person name="Chapman S."/>
            <person name="Cusick C."/>
            <person name="Shea T."/>
            <person name="Young S."/>
            <person name="Neafsey D."/>
            <person name="Nusbaum C."/>
            <person name="Birren B."/>
        </authorList>
    </citation>
    <scope>NUCLEOTIDE SEQUENCE [LARGE SCALE GENOMIC DNA]</scope>
    <source>
        <strain evidence="2 3">8G7_MSG3316</strain>
    </source>
</reference>
<dbReference type="AlphaFoldDB" id="A0A242A468"/>
<name>A0A242A468_9ENTE</name>
<protein>
    <submittedName>
        <fullName evidence="2">Uncharacterized protein</fullName>
    </submittedName>
</protein>
<dbReference type="Proteomes" id="UP000195043">
    <property type="component" value="Unassembled WGS sequence"/>
</dbReference>
<feature type="transmembrane region" description="Helical" evidence="1">
    <location>
        <begin position="12"/>
        <end position="37"/>
    </location>
</feature>
<dbReference type="RefSeq" id="WP_179189966.1">
    <property type="nucleotide sequence ID" value="NZ_NGKU01000001.1"/>
</dbReference>
<evidence type="ECO:0000313" key="2">
    <source>
        <dbReference type="EMBL" id="OTN75838.1"/>
    </source>
</evidence>
<keyword evidence="1" id="KW-1133">Transmembrane helix</keyword>
<evidence type="ECO:0000256" key="1">
    <source>
        <dbReference type="SAM" id="Phobius"/>
    </source>
</evidence>
<dbReference type="STRING" id="1834191.A5886_000914"/>
<gene>
    <name evidence="2" type="ORF">A5886_000914</name>
</gene>
<organism evidence="2 3">
    <name type="scientific">Candidatus Enterococcus testudinis</name>
    <dbReference type="NCBI Taxonomy" id="1834191"/>
    <lineage>
        <taxon>Bacteria</taxon>
        <taxon>Bacillati</taxon>
        <taxon>Bacillota</taxon>
        <taxon>Bacilli</taxon>
        <taxon>Lactobacillales</taxon>
        <taxon>Enterococcaceae</taxon>
        <taxon>Enterococcus</taxon>
    </lineage>
</organism>
<keyword evidence="1" id="KW-0812">Transmembrane</keyword>